<sequence>MNPVTATFKPRYLYILWNVTHSSAGFRPRSPGGNGINRLAISLAVLSTYLLFSIMLAGNAAAASCVFPEPGEVRGLYLPVKNATNPIVLERFVALAKTTEINALVIDLNESGNFLQEHHRRVIARLREECIYTVGRWVVFKADAGWFIDSYGKSLPDNRASDLLLRDKSGKLWRDGGGYAWLNPLSAMVWKIAVDMAIYAADFGFDEVQFDYVRFPTDARKDQPLSAINFGAPMSDKIRVKAIADFLAYAQKRLLDETPALLLGADFFGESAIPSAALDSTGNGQNIRLALPYVDRISPMVYPSHWAPGRFGCPIPAWCPEIVVRNSLRELMQYARKHHPEVQVCPYLQDFSAKNWGTNELVRYGPDEVRAQIRTAELAGAKCWFLWNPSLVHSNSAMSYSISGLRPKLWQKARE</sequence>
<name>A0A1G2KNS7_9BACT</name>
<organism evidence="3 4">
    <name type="scientific">Candidatus Sungbacteria bacterium RIFCSPHIGHO2_02_FULL_49_20</name>
    <dbReference type="NCBI Taxonomy" id="1802272"/>
    <lineage>
        <taxon>Bacteria</taxon>
        <taxon>Candidatus Sungiibacteriota</taxon>
    </lineage>
</organism>
<dbReference type="EMBL" id="MHQK01000038">
    <property type="protein sequence ID" value="OHA01067.1"/>
    <property type="molecule type" value="Genomic_DNA"/>
</dbReference>
<dbReference type="AlphaFoldDB" id="A0A1G2KNS7"/>
<feature type="transmembrane region" description="Helical" evidence="1">
    <location>
        <begin position="39"/>
        <end position="58"/>
    </location>
</feature>
<comment type="caution">
    <text evidence="3">The sequence shown here is derived from an EMBL/GenBank/DDBJ whole genome shotgun (WGS) entry which is preliminary data.</text>
</comment>
<proteinExistence type="predicted"/>
<keyword evidence="1" id="KW-1133">Transmembrane helix</keyword>
<accession>A0A1G2KNS7</accession>
<dbReference type="InterPro" id="IPR025275">
    <property type="entry name" value="DUF4015"/>
</dbReference>
<dbReference type="Pfam" id="PF13200">
    <property type="entry name" value="DUF4015"/>
    <property type="match status" value="1"/>
</dbReference>
<dbReference type="SUPFAM" id="SSF51445">
    <property type="entry name" value="(Trans)glycosidases"/>
    <property type="match status" value="1"/>
</dbReference>
<dbReference type="InterPro" id="IPR017853">
    <property type="entry name" value="GH"/>
</dbReference>
<dbReference type="Proteomes" id="UP000178710">
    <property type="component" value="Unassembled WGS sequence"/>
</dbReference>
<evidence type="ECO:0000313" key="3">
    <source>
        <dbReference type="EMBL" id="OHA01067.1"/>
    </source>
</evidence>
<evidence type="ECO:0000259" key="2">
    <source>
        <dbReference type="Pfam" id="PF13200"/>
    </source>
</evidence>
<evidence type="ECO:0000256" key="1">
    <source>
        <dbReference type="SAM" id="Phobius"/>
    </source>
</evidence>
<reference evidence="3 4" key="1">
    <citation type="journal article" date="2016" name="Nat. Commun.">
        <title>Thousands of microbial genomes shed light on interconnected biogeochemical processes in an aquifer system.</title>
        <authorList>
            <person name="Anantharaman K."/>
            <person name="Brown C.T."/>
            <person name="Hug L.A."/>
            <person name="Sharon I."/>
            <person name="Castelle C.J."/>
            <person name="Probst A.J."/>
            <person name="Thomas B.C."/>
            <person name="Singh A."/>
            <person name="Wilkins M.J."/>
            <person name="Karaoz U."/>
            <person name="Brodie E.L."/>
            <person name="Williams K.H."/>
            <person name="Hubbard S.S."/>
            <person name="Banfield J.F."/>
        </authorList>
    </citation>
    <scope>NUCLEOTIDE SEQUENCE [LARGE SCALE GENOMIC DNA]</scope>
</reference>
<evidence type="ECO:0000313" key="4">
    <source>
        <dbReference type="Proteomes" id="UP000178710"/>
    </source>
</evidence>
<protein>
    <recommendedName>
        <fullName evidence="2">DUF4015 domain-containing protein</fullName>
    </recommendedName>
</protein>
<feature type="domain" description="DUF4015" evidence="2">
    <location>
        <begin position="75"/>
        <end position="390"/>
    </location>
</feature>
<keyword evidence="1" id="KW-0472">Membrane</keyword>
<keyword evidence="1" id="KW-0812">Transmembrane</keyword>
<gene>
    <name evidence="3" type="ORF">A3C12_00430</name>
</gene>